<dbReference type="AlphaFoldDB" id="A0A1L3GND2"/>
<feature type="active site" description="Proton acceptor" evidence="10">
    <location>
        <position position="320"/>
    </location>
</feature>
<reference evidence="11 12" key="1">
    <citation type="journal article" date="2017" name="Genome Announc.">
        <title>Complete Genome Sequences of Two Acetylene-Fermenting Pelobacter acetylenicus Strains.</title>
        <authorList>
            <person name="Sutton J.M."/>
            <person name="Baesman S.M."/>
            <person name="Fierst J.L."/>
            <person name="Poret-Peterson A.T."/>
            <person name="Oremland R.S."/>
            <person name="Dunlap D.S."/>
            <person name="Akob D.M."/>
        </authorList>
    </citation>
    <scope>NUCLEOTIDE SEQUENCE [LARGE SCALE GENOMIC DNA]</scope>
    <source>
        <strain evidence="11 12">SFB93</strain>
    </source>
</reference>
<keyword evidence="5 10" id="KW-0169">Cobalamin biosynthesis</keyword>
<evidence type="ECO:0000256" key="1">
    <source>
        <dbReference type="ARBA" id="ARBA00005049"/>
    </source>
</evidence>
<comment type="pathway">
    <text evidence="1 10">Nucleoside biosynthesis; alpha-ribazole biosynthesis; alpha-ribazole from 5,6-dimethylbenzimidazole: step 1/2.</text>
</comment>
<dbReference type="PANTHER" id="PTHR43463:SF1">
    <property type="entry name" value="NICOTINATE-NUCLEOTIDE--DIMETHYLBENZIMIDAZOLE PHOSPHORIBOSYLTRANSFERASE"/>
    <property type="match status" value="1"/>
</dbReference>
<comment type="catalytic activity">
    <reaction evidence="9 10">
        <text>5,6-dimethylbenzimidazole + nicotinate beta-D-ribonucleotide = alpha-ribazole 5'-phosphate + nicotinate + H(+)</text>
        <dbReference type="Rhea" id="RHEA:11196"/>
        <dbReference type="ChEBI" id="CHEBI:15378"/>
        <dbReference type="ChEBI" id="CHEBI:15890"/>
        <dbReference type="ChEBI" id="CHEBI:32544"/>
        <dbReference type="ChEBI" id="CHEBI:57502"/>
        <dbReference type="ChEBI" id="CHEBI:57918"/>
        <dbReference type="EC" id="2.4.2.21"/>
    </reaction>
</comment>
<dbReference type="InterPro" id="IPR036087">
    <property type="entry name" value="Nict_dMeBzImd_PRibTrfase_sf"/>
</dbReference>
<proteinExistence type="inferred from homology"/>
<dbReference type="OrthoDB" id="9781491at2"/>
<dbReference type="GO" id="GO:0008939">
    <property type="term" value="F:nicotinate-nucleotide-dimethylbenzimidazole phosphoribosyltransferase activity"/>
    <property type="evidence" value="ECO:0007669"/>
    <property type="project" value="UniProtKB-UniRule"/>
</dbReference>
<evidence type="ECO:0000256" key="5">
    <source>
        <dbReference type="ARBA" id="ARBA00022573"/>
    </source>
</evidence>
<dbReference type="KEGG" id="pef:A7E78_06130"/>
<dbReference type="Proteomes" id="UP000182517">
    <property type="component" value="Chromosome"/>
</dbReference>
<dbReference type="FunFam" id="3.40.50.10210:FF:000001">
    <property type="entry name" value="Nicotinate-nucleotide--dimethylbenzimidazole phosphoribosyltransferase"/>
    <property type="match status" value="1"/>
</dbReference>
<gene>
    <name evidence="10" type="primary">cobT</name>
    <name evidence="11" type="ORF">A7E78_06130</name>
</gene>
<evidence type="ECO:0000256" key="10">
    <source>
        <dbReference type="HAMAP-Rule" id="MF_00230"/>
    </source>
</evidence>
<dbReference type="UniPathway" id="UPA00061">
    <property type="reaction ID" value="UER00516"/>
</dbReference>
<dbReference type="InterPro" id="IPR017846">
    <property type="entry name" value="Nict_dMeBzImd_PRibTrfase_bact"/>
</dbReference>
<dbReference type="Gene3D" id="1.10.1610.10">
    <property type="match status" value="1"/>
</dbReference>
<evidence type="ECO:0000256" key="3">
    <source>
        <dbReference type="ARBA" id="ARBA00011991"/>
    </source>
</evidence>
<dbReference type="RefSeq" id="WP_072283423.1">
    <property type="nucleotide sequence ID" value="NZ_CP015519.1"/>
</dbReference>
<dbReference type="NCBIfam" id="TIGR03160">
    <property type="entry name" value="cobT_DBIPRT"/>
    <property type="match status" value="1"/>
</dbReference>
<accession>A0A1L3GND2</accession>
<keyword evidence="12" id="KW-1185">Reference proteome</keyword>
<dbReference type="GO" id="GO:0009236">
    <property type="term" value="P:cobalamin biosynthetic process"/>
    <property type="evidence" value="ECO:0007669"/>
    <property type="project" value="UniProtKB-UniRule"/>
</dbReference>
<evidence type="ECO:0000256" key="6">
    <source>
        <dbReference type="ARBA" id="ARBA00022676"/>
    </source>
</evidence>
<dbReference type="Gene3D" id="3.40.50.10210">
    <property type="match status" value="1"/>
</dbReference>
<dbReference type="InterPro" id="IPR003200">
    <property type="entry name" value="Nict_dMeBzImd_PRibTrfase"/>
</dbReference>
<dbReference type="Pfam" id="PF02277">
    <property type="entry name" value="DBI_PRT"/>
    <property type="match status" value="1"/>
</dbReference>
<dbReference type="PANTHER" id="PTHR43463">
    <property type="entry name" value="NICOTINATE-NUCLEOTIDE--DIMETHYLBENZIMIDAZOLE PHOSPHORIBOSYLTRANSFERASE"/>
    <property type="match status" value="1"/>
</dbReference>
<name>A0A1L3GND2_9BACT</name>
<dbReference type="SUPFAM" id="SSF52733">
    <property type="entry name" value="Nicotinate mononucleotide:5,6-dimethylbenzimidazole phosphoribosyltransferase (CobT)"/>
    <property type="match status" value="1"/>
</dbReference>
<keyword evidence="6 10" id="KW-0328">Glycosyltransferase</keyword>
<keyword evidence="7 10" id="KW-0808">Transferase</keyword>
<evidence type="ECO:0000256" key="7">
    <source>
        <dbReference type="ARBA" id="ARBA00022679"/>
    </source>
</evidence>
<evidence type="ECO:0000256" key="4">
    <source>
        <dbReference type="ARBA" id="ARBA00015486"/>
    </source>
</evidence>
<dbReference type="NCBIfam" id="NF000996">
    <property type="entry name" value="PRK00105.1"/>
    <property type="match status" value="1"/>
</dbReference>
<dbReference type="EC" id="2.4.2.21" evidence="3 10"/>
<comment type="similarity">
    <text evidence="2 10">Belongs to the CobT family.</text>
</comment>
<evidence type="ECO:0000256" key="9">
    <source>
        <dbReference type="ARBA" id="ARBA00047340"/>
    </source>
</evidence>
<evidence type="ECO:0000313" key="12">
    <source>
        <dbReference type="Proteomes" id="UP000182517"/>
    </source>
</evidence>
<dbReference type="InterPro" id="IPR023195">
    <property type="entry name" value="Nict_dMeBzImd_PRibTrfase_N"/>
</dbReference>
<sequence>MSLLNDTIAGIRYQDQDTRRRAKDRLDRLTMPHWALGRLLDLALDLAGMTGSLQPVVERRLIITMAGDHGVADEGVSAFPREVTGQMVANIAAGGAGINALARVAGARVQVVDMGAACDLSSLAESGRILSRRIAPGTANMAVGAAMSREQAVRSIEAGIELAQTFAADTDLFGTGEMGIANTTPSSAIVAVLTGATVEQATGCGTGIDVERRKHKVAVIERALQVNRPDPDDGLDILAKVGGFEIGGLAGMILGAAAQKKAIIIDGFISTAAALIAQSLAPASTDYMIAAHHSIEQGHCLALERLGKKPLLDLDFRLGEGTGAALAMNLVEGAQRILTEMATFEEAAVSQGNVNQ</sequence>
<dbReference type="EMBL" id="CP015519">
    <property type="protein sequence ID" value="APG27456.1"/>
    <property type="molecule type" value="Genomic_DNA"/>
</dbReference>
<dbReference type="STRING" id="1842532.A7E78_06130"/>
<dbReference type="HAMAP" id="MF_00230">
    <property type="entry name" value="CobT"/>
    <property type="match status" value="1"/>
</dbReference>
<dbReference type="CDD" id="cd02439">
    <property type="entry name" value="DMB-PRT_CobT"/>
    <property type="match status" value="1"/>
</dbReference>
<evidence type="ECO:0000256" key="2">
    <source>
        <dbReference type="ARBA" id="ARBA00007110"/>
    </source>
</evidence>
<protein>
    <recommendedName>
        <fullName evidence="4 10">Nicotinate-nucleotide--dimethylbenzimidazole phosphoribosyltransferase</fullName>
        <shortName evidence="10">NN:DBI PRT</shortName>
        <ecNumber evidence="3 10">2.4.2.21</ecNumber>
    </recommendedName>
    <alternativeName>
        <fullName evidence="8 10">N(1)-alpha-phosphoribosyltransferase</fullName>
    </alternativeName>
</protein>
<comment type="function">
    <text evidence="10">Catalyzes the synthesis of alpha-ribazole-5'-phosphate from nicotinate mononucleotide (NAMN) and 5,6-dimethylbenzimidazole (DMB).</text>
</comment>
<evidence type="ECO:0000313" key="11">
    <source>
        <dbReference type="EMBL" id="APG27456.1"/>
    </source>
</evidence>
<organism evidence="11 12">
    <name type="scientific">Syntrophotalea acetylenivorans</name>
    <dbReference type="NCBI Taxonomy" id="1842532"/>
    <lineage>
        <taxon>Bacteria</taxon>
        <taxon>Pseudomonadati</taxon>
        <taxon>Thermodesulfobacteriota</taxon>
        <taxon>Desulfuromonadia</taxon>
        <taxon>Desulfuromonadales</taxon>
        <taxon>Syntrophotaleaceae</taxon>
        <taxon>Syntrophotalea</taxon>
    </lineage>
</organism>
<evidence type="ECO:0000256" key="8">
    <source>
        <dbReference type="ARBA" id="ARBA00030686"/>
    </source>
</evidence>